<evidence type="ECO:0000256" key="3">
    <source>
        <dbReference type="ARBA" id="ARBA00022777"/>
    </source>
</evidence>
<feature type="domain" description="Carbohydrate kinase PfkB" evidence="4">
    <location>
        <begin position="388"/>
        <end position="438"/>
    </location>
</feature>
<evidence type="ECO:0000256" key="1">
    <source>
        <dbReference type="ARBA" id="ARBA00022679"/>
    </source>
</evidence>
<dbReference type="InterPro" id="IPR011611">
    <property type="entry name" value="PfkB_dom"/>
</dbReference>
<name>A0AAV0PHV6_9ROSI</name>
<keyword evidence="6" id="KW-1185">Reference proteome</keyword>
<dbReference type="GO" id="GO:0016798">
    <property type="term" value="F:hydrolase activity, acting on glycosyl bonds"/>
    <property type="evidence" value="ECO:0007669"/>
    <property type="project" value="TreeGrafter"/>
</dbReference>
<dbReference type="Gene3D" id="3.40.1190.20">
    <property type="match status" value="1"/>
</dbReference>
<dbReference type="GO" id="GO:0004730">
    <property type="term" value="F:pseudouridylate synthase activity"/>
    <property type="evidence" value="ECO:0007669"/>
    <property type="project" value="TreeGrafter"/>
</dbReference>
<comment type="caution">
    <text evidence="5">The sequence shown here is derived from an EMBL/GenBank/DDBJ whole genome shotgun (WGS) entry which is preliminary data.</text>
</comment>
<keyword evidence="3" id="KW-0418">Kinase</keyword>
<reference evidence="5" key="1">
    <citation type="submission" date="2022-08" db="EMBL/GenBank/DDBJ databases">
        <authorList>
            <person name="Gutierrez-Valencia J."/>
        </authorList>
    </citation>
    <scope>NUCLEOTIDE SEQUENCE</scope>
</reference>
<dbReference type="GO" id="GO:0046872">
    <property type="term" value="F:metal ion binding"/>
    <property type="evidence" value="ECO:0007669"/>
    <property type="project" value="UniProtKB-KW"/>
</dbReference>
<dbReference type="GO" id="GO:0016301">
    <property type="term" value="F:kinase activity"/>
    <property type="evidence" value="ECO:0007669"/>
    <property type="project" value="UniProtKB-KW"/>
</dbReference>
<evidence type="ECO:0000313" key="5">
    <source>
        <dbReference type="EMBL" id="CAI0470179.1"/>
    </source>
</evidence>
<dbReference type="CDD" id="cd01941">
    <property type="entry name" value="YeiC_kinase_like"/>
    <property type="match status" value="1"/>
</dbReference>
<gene>
    <name evidence="5" type="ORF">LITE_LOCUS38463</name>
</gene>
<sequence>MSQMASPAERRLDRICRHFCPPLQKLNHVLHQVRISSLFHVLTFSLSVIQNCLLPVSLHMMQPSAVLIYAHLLCFKAATRGGQEIDDVARDPVVIGGMVLDIHAIPSTSPQPRTTTPGKVRYVLGGVGRNIAECMSKLGTMPYMISAVGDDIAGNLLLEQWKLAGLCTEGIRKHQDINTAVICNVYDTDGELAAAVANVDALENFLTPAWIQQCKSSIRSAPILVVDANLSPIALEASCQVAAEFDVPVWFEPVSVAKSTRISSIAKYVTFASPNEDELVSMANAVSGGNTFHLVKRDGNRKYSGKSLFHKLKPAILVLLEKGIKMLAVTVGEDGLFLCSKNPDFLKFRLQITQNSRVGEWVYDTLTSTCPPRPVAAMQVEGSSPMFAVHFPALPASVVRLTGAGDCMVAGTVASLCSGLDVLQSVGVGIAAAKAAIEAEPNVPSIFNLADIAGNAKLAYCNAISLCHFEK</sequence>
<dbReference type="InterPro" id="IPR029056">
    <property type="entry name" value="Ribokinase-like"/>
</dbReference>
<feature type="domain" description="Carbohydrate kinase PfkB" evidence="4">
    <location>
        <begin position="93"/>
        <end position="342"/>
    </location>
</feature>
<proteinExistence type="predicted"/>
<dbReference type="InterPro" id="IPR002173">
    <property type="entry name" value="Carboh/pur_kinase_PfkB_CS"/>
</dbReference>
<evidence type="ECO:0000313" key="6">
    <source>
        <dbReference type="Proteomes" id="UP001154282"/>
    </source>
</evidence>
<dbReference type="EMBL" id="CAMGYJ010000009">
    <property type="protein sequence ID" value="CAI0470179.1"/>
    <property type="molecule type" value="Genomic_DNA"/>
</dbReference>
<dbReference type="PANTHER" id="PTHR42909:SF1">
    <property type="entry name" value="CARBOHYDRATE KINASE PFKB DOMAIN-CONTAINING PROTEIN"/>
    <property type="match status" value="1"/>
</dbReference>
<dbReference type="GO" id="GO:0005737">
    <property type="term" value="C:cytoplasm"/>
    <property type="evidence" value="ECO:0007669"/>
    <property type="project" value="TreeGrafter"/>
</dbReference>
<dbReference type="Proteomes" id="UP001154282">
    <property type="component" value="Unassembled WGS sequence"/>
</dbReference>
<organism evidence="5 6">
    <name type="scientific">Linum tenue</name>
    <dbReference type="NCBI Taxonomy" id="586396"/>
    <lineage>
        <taxon>Eukaryota</taxon>
        <taxon>Viridiplantae</taxon>
        <taxon>Streptophyta</taxon>
        <taxon>Embryophyta</taxon>
        <taxon>Tracheophyta</taxon>
        <taxon>Spermatophyta</taxon>
        <taxon>Magnoliopsida</taxon>
        <taxon>eudicotyledons</taxon>
        <taxon>Gunneridae</taxon>
        <taxon>Pentapetalae</taxon>
        <taxon>rosids</taxon>
        <taxon>fabids</taxon>
        <taxon>Malpighiales</taxon>
        <taxon>Linaceae</taxon>
        <taxon>Linum</taxon>
    </lineage>
</organism>
<keyword evidence="2" id="KW-0479">Metal-binding</keyword>
<accession>A0AAV0PHV6</accession>
<evidence type="ECO:0000256" key="2">
    <source>
        <dbReference type="ARBA" id="ARBA00022723"/>
    </source>
</evidence>
<keyword evidence="1" id="KW-0808">Transferase</keyword>
<dbReference type="AlphaFoldDB" id="A0AAV0PHV6"/>
<dbReference type="SUPFAM" id="SSF53613">
    <property type="entry name" value="Ribokinase-like"/>
    <property type="match status" value="1"/>
</dbReference>
<dbReference type="Pfam" id="PF00294">
    <property type="entry name" value="PfkB"/>
    <property type="match status" value="2"/>
</dbReference>
<evidence type="ECO:0000259" key="4">
    <source>
        <dbReference type="Pfam" id="PF00294"/>
    </source>
</evidence>
<dbReference type="PROSITE" id="PS00583">
    <property type="entry name" value="PFKB_KINASES_1"/>
    <property type="match status" value="1"/>
</dbReference>
<protein>
    <recommendedName>
        <fullName evidence="4">Carbohydrate kinase PfkB domain-containing protein</fullName>
    </recommendedName>
</protein>
<dbReference type="PANTHER" id="PTHR42909">
    <property type="entry name" value="ZGC:136858"/>
    <property type="match status" value="1"/>
</dbReference>